<evidence type="ECO:0000313" key="2">
    <source>
        <dbReference type="Proteomes" id="UP001634393"/>
    </source>
</evidence>
<accession>A0ABD3RKD2</accession>
<proteinExistence type="predicted"/>
<reference evidence="1 2" key="1">
    <citation type="submission" date="2024-12" db="EMBL/GenBank/DDBJ databases">
        <title>The unique morphological basis and parallel evolutionary history of personate flowers in Penstemon.</title>
        <authorList>
            <person name="Depatie T.H."/>
            <person name="Wessinger C.A."/>
        </authorList>
    </citation>
    <scope>NUCLEOTIDE SEQUENCE [LARGE SCALE GENOMIC DNA]</scope>
    <source>
        <strain evidence="1">WTNN_2</strain>
        <tissue evidence="1">Leaf</tissue>
    </source>
</reference>
<evidence type="ECO:0000313" key="1">
    <source>
        <dbReference type="EMBL" id="KAL3812782.1"/>
    </source>
</evidence>
<dbReference type="EMBL" id="JBJXBP010000008">
    <property type="protein sequence ID" value="KAL3812782.1"/>
    <property type="molecule type" value="Genomic_DNA"/>
</dbReference>
<dbReference type="Gene3D" id="1.20.5.4130">
    <property type="match status" value="1"/>
</dbReference>
<organism evidence="1 2">
    <name type="scientific">Penstemon smallii</name>
    <dbReference type="NCBI Taxonomy" id="265156"/>
    <lineage>
        <taxon>Eukaryota</taxon>
        <taxon>Viridiplantae</taxon>
        <taxon>Streptophyta</taxon>
        <taxon>Embryophyta</taxon>
        <taxon>Tracheophyta</taxon>
        <taxon>Spermatophyta</taxon>
        <taxon>Magnoliopsida</taxon>
        <taxon>eudicotyledons</taxon>
        <taxon>Gunneridae</taxon>
        <taxon>Pentapetalae</taxon>
        <taxon>asterids</taxon>
        <taxon>lamiids</taxon>
        <taxon>Lamiales</taxon>
        <taxon>Plantaginaceae</taxon>
        <taxon>Cheloneae</taxon>
        <taxon>Penstemon</taxon>
    </lineage>
</organism>
<comment type="caution">
    <text evidence="1">The sequence shown here is derived from an EMBL/GenBank/DDBJ whole genome shotgun (WGS) entry which is preliminary data.</text>
</comment>
<sequence>MPEQILQYEDLAYKEQITRIHEQASSFLALLEDSPWKFDMNPEVSLRDAAYQAEDMIEFYLLSQIHATSSQSERRIDHVHQVTIANIFESSSLNLIIPTSSRSERRIEHMHHESMLQHGVLQELISQFDSILWLLTPLSVLSYI</sequence>
<dbReference type="AlphaFoldDB" id="A0ABD3RKD2"/>
<keyword evidence="2" id="KW-1185">Reference proteome</keyword>
<protein>
    <submittedName>
        <fullName evidence="1">Uncharacterized protein</fullName>
    </submittedName>
</protein>
<dbReference type="Proteomes" id="UP001634393">
    <property type="component" value="Unassembled WGS sequence"/>
</dbReference>
<gene>
    <name evidence="1" type="ORF">ACJIZ3_014050</name>
</gene>
<name>A0ABD3RKD2_9LAMI</name>